<feature type="domain" description="Ferric oxidoreductase" evidence="8">
    <location>
        <begin position="53"/>
        <end position="167"/>
    </location>
</feature>
<keyword evidence="2 7" id="KW-0813">Transport</keyword>
<evidence type="ECO:0000313" key="10">
    <source>
        <dbReference type="Proteomes" id="UP000010467"/>
    </source>
</evidence>
<comment type="subcellular location">
    <subcellularLocation>
        <location evidence="7">Cell membrane</location>
        <topology evidence="7">Multi-pass membrane protein</topology>
    </subcellularLocation>
    <subcellularLocation>
        <location evidence="1">Membrane</location>
        <topology evidence="1">Multi-pass membrane protein</topology>
    </subcellularLocation>
</comment>
<dbReference type="GO" id="GO:0010181">
    <property type="term" value="F:FMN binding"/>
    <property type="evidence" value="ECO:0007669"/>
    <property type="project" value="UniProtKB-UniRule"/>
</dbReference>
<proteinExistence type="inferred from homology"/>
<sequence>MKNTILKNTAPHHLAWLGPAVLVGSLLPLVLMAHGALTGNLGANPIERILNQTGLLALILLLASLALTPLRLLSSWTWPARLRRLLGLLAFTYALLHFLTYAVLDRGLQLGALAEDIAKRPFITVGFVALVLLIPLAVTSTKGSVRRLGYQKWQRLHQLVYLAAALGILHFIWRVKRDATEPFIYAALLVCLFAVRIIWAARKRRETPRLSVPVRNRDD</sequence>
<dbReference type="eggNOG" id="COG2717">
    <property type="taxonomic scope" value="Bacteria"/>
</dbReference>
<dbReference type="InterPro" id="IPR022837">
    <property type="entry name" value="MsrQ-like"/>
</dbReference>
<name>L0A4R3_DEIPD</name>
<organism evidence="9 10">
    <name type="scientific">Deinococcus peraridilitoris (strain DSM 19664 / LMG 22246 / CIP 109416 / KR-200)</name>
    <dbReference type="NCBI Taxonomy" id="937777"/>
    <lineage>
        <taxon>Bacteria</taxon>
        <taxon>Thermotogati</taxon>
        <taxon>Deinococcota</taxon>
        <taxon>Deinococci</taxon>
        <taxon>Deinococcales</taxon>
        <taxon>Deinococcaceae</taxon>
        <taxon>Deinococcus</taxon>
    </lineage>
</organism>
<keyword evidence="7" id="KW-1003">Cell membrane</keyword>
<comment type="similarity">
    <text evidence="7">Belongs to the MsrQ family.</text>
</comment>
<keyword evidence="4 7" id="KW-1133">Transmembrane helix</keyword>
<keyword evidence="10" id="KW-1185">Reference proteome</keyword>
<evidence type="ECO:0000313" key="9">
    <source>
        <dbReference type="EMBL" id="AFZ68429.1"/>
    </source>
</evidence>
<reference evidence="10" key="1">
    <citation type="submission" date="2012-03" db="EMBL/GenBank/DDBJ databases">
        <title>Complete sequence of chromosome of Deinococcus peraridilitoris DSM 19664.</title>
        <authorList>
            <person name="Lucas S."/>
            <person name="Copeland A."/>
            <person name="Lapidus A."/>
            <person name="Glavina del Rio T."/>
            <person name="Dalin E."/>
            <person name="Tice H."/>
            <person name="Bruce D."/>
            <person name="Goodwin L."/>
            <person name="Pitluck S."/>
            <person name="Peters L."/>
            <person name="Mikhailova N."/>
            <person name="Lu M."/>
            <person name="Kyrpides N."/>
            <person name="Mavromatis K."/>
            <person name="Ivanova N."/>
            <person name="Brettin T."/>
            <person name="Detter J.C."/>
            <person name="Han C."/>
            <person name="Larimer F."/>
            <person name="Land M."/>
            <person name="Hauser L."/>
            <person name="Markowitz V."/>
            <person name="Cheng J.-F."/>
            <person name="Hugenholtz P."/>
            <person name="Woyke T."/>
            <person name="Wu D."/>
            <person name="Pukall R."/>
            <person name="Steenblock K."/>
            <person name="Brambilla E."/>
            <person name="Klenk H.-P."/>
            <person name="Eisen J.A."/>
        </authorList>
    </citation>
    <scope>NUCLEOTIDE SEQUENCE [LARGE SCALE GENOMIC DNA]</scope>
    <source>
        <strain evidence="10">DSM 19664 / LMG 22246 / CIP 109416 / KR-200</strain>
    </source>
</reference>
<evidence type="ECO:0000256" key="6">
    <source>
        <dbReference type="ARBA" id="ARBA00023136"/>
    </source>
</evidence>
<keyword evidence="6 7" id="KW-0472">Membrane</keyword>
<dbReference type="STRING" id="937777.Deipe_2977"/>
<dbReference type="PANTHER" id="PTHR36964:SF1">
    <property type="entry name" value="PROTEIN-METHIONINE-SULFOXIDE REDUCTASE HEME-BINDING SUBUNIT MSRQ"/>
    <property type="match status" value="1"/>
</dbReference>
<keyword evidence="7" id="KW-0479">Metal-binding</keyword>
<evidence type="ECO:0000259" key="8">
    <source>
        <dbReference type="Pfam" id="PF01794"/>
    </source>
</evidence>
<keyword evidence="3 7" id="KW-0812">Transmembrane</keyword>
<evidence type="ECO:0000256" key="5">
    <source>
        <dbReference type="ARBA" id="ARBA00023004"/>
    </source>
</evidence>
<evidence type="ECO:0000256" key="3">
    <source>
        <dbReference type="ARBA" id="ARBA00022692"/>
    </source>
</evidence>
<feature type="transmembrane region" description="Helical" evidence="7">
    <location>
        <begin position="120"/>
        <end position="138"/>
    </location>
</feature>
<accession>L0A4R3</accession>
<feature type="transmembrane region" description="Helical" evidence="7">
    <location>
        <begin position="53"/>
        <end position="73"/>
    </location>
</feature>
<dbReference type="KEGG" id="dpd:Deipe_2977"/>
<dbReference type="GO" id="GO:0030091">
    <property type="term" value="P:protein repair"/>
    <property type="evidence" value="ECO:0007669"/>
    <property type="project" value="UniProtKB-UniRule"/>
</dbReference>
<gene>
    <name evidence="7" type="primary">msrQ</name>
    <name evidence="9" type="ordered locus">Deipe_2977</name>
</gene>
<comment type="function">
    <text evidence="7">Part of the MsrPQ system that repairs oxidized cell envelope proteins containing methionine sulfoxide residues (Met-O), using respiratory chain electrons. Thus protects these proteins from oxidative-stress damage caused by reactive species of oxygen and chlorine. MsrPQ is essential for the maintenance of envelope integrity under bleach stress, rescuing a wide series of structurally unrelated cell envelope proteins from methionine oxidation. MsrQ provides electrons for reduction to the reductase catalytic subunit MsrP, using the quinone pool of the respiratory chain.</text>
</comment>
<dbReference type="GO" id="GO:0016679">
    <property type="term" value="F:oxidoreductase activity, acting on diphenols and related substances as donors"/>
    <property type="evidence" value="ECO:0007669"/>
    <property type="project" value="TreeGrafter"/>
</dbReference>
<keyword evidence="7" id="KW-0288">FMN</keyword>
<keyword evidence="7" id="KW-0349">Heme</keyword>
<keyword evidence="5 7" id="KW-0408">Iron</keyword>
<dbReference type="Proteomes" id="UP000010467">
    <property type="component" value="Chromosome"/>
</dbReference>
<dbReference type="GO" id="GO:0005886">
    <property type="term" value="C:plasma membrane"/>
    <property type="evidence" value="ECO:0007669"/>
    <property type="project" value="UniProtKB-SubCell"/>
</dbReference>
<comment type="cofactor">
    <cofactor evidence="7">
        <name>heme b</name>
        <dbReference type="ChEBI" id="CHEBI:60344"/>
    </cofactor>
    <text evidence="7">Binds 1 heme b (iron(II)-protoporphyrin IX) group per subunit.</text>
</comment>
<keyword evidence="7" id="KW-0249">Electron transport</keyword>
<dbReference type="GO" id="GO:0020037">
    <property type="term" value="F:heme binding"/>
    <property type="evidence" value="ECO:0007669"/>
    <property type="project" value="UniProtKB-UniRule"/>
</dbReference>
<feature type="transmembrane region" description="Helical" evidence="7">
    <location>
        <begin position="159"/>
        <end position="176"/>
    </location>
</feature>
<evidence type="ECO:0000256" key="2">
    <source>
        <dbReference type="ARBA" id="ARBA00022448"/>
    </source>
</evidence>
<dbReference type="AlphaFoldDB" id="L0A4R3"/>
<comment type="subunit">
    <text evidence="7">Heterodimer of a catalytic subunit (MsrP) and a heme-binding subunit (MsrQ).</text>
</comment>
<keyword evidence="7" id="KW-0285">Flavoprotein</keyword>
<evidence type="ECO:0000256" key="7">
    <source>
        <dbReference type="HAMAP-Rule" id="MF_01207"/>
    </source>
</evidence>
<dbReference type="HOGENOM" id="CLU_080662_0_1_0"/>
<dbReference type="GO" id="GO:0009055">
    <property type="term" value="F:electron transfer activity"/>
    <property type="evidence" value="ECO:0007669"/>
    <property type="project" value="UniProtKB-UniRule"/>
</dbReference>
<feature type="transmembrane region" description="Helical" evidence="7">
    <location>
        <begin position="85"/>
        <end position="104"/>
    </location>
</feature>
<dbReference type="EMBL" id="CP003382">
    <property type="protein sequence ID" value="AFZ68429.1"/>
    <property type="molecule type" value="Genomic_DNA"/>
</dbReference>
<feature type="transmembrane region" description="Helical" evidence="7">
    <location>
        <begin position="12"/>
        <end position="33"/>
    </location>
</feature>
<feature type="transmembrane region" description="Helical" evidence="7">
    <location>
        <begin position="182"/>
        <end position="201"/>
    </location>
</feature>
<protein>
    <recommendedName>
        <fullName evidence="7">Protein-methionine-sulfoxide reductase heme-binding subunit MsrQ</fullName>
    </recommendedName>
    <alternativeName>
        <fullName evidence="7">Flavocytochrome MsrQ</fullName>
    </alternativeName>
</protein>
<evidence type="ECO:0000256" key="4">
    <source>
        <dbReference type="ARBA" id="ARBA00022989"/>
    </source>
</evidence>
<evidence type="ECO:0000256" key="1">
    <source>
        <dbReference type="ARBA" id="ARBA00004141"/>
    </source>
</evidence>
<dbReference type="RefSeq" id="WP_015236731.1">
    <property type="nucleotide sequence ID" value="NC_019793.1"/>
</dbReference>
<dbReference type="InterPro" id="IPR013130">
    <property type="entry name" value="Fe3_Rdtase_TM_dom"/>
</dbReference>
<dbReference type="GO" id="GO:0046872">
    <property type="term" value="F:metal ion binding"/>
    <property type="evidence" value="ECO:0007669"/>
    <property type="project" value="UniProtKB-KW"/>
</dbReference>
<dbReference type="HAMAP" id="MF_01207">
    <property type="entry name" value="MsrQ"/>
    <property type="match status" value="1"/>
</dbReference>
<dbReference type="PATRIC" id="fig|937777.3.peg.2993"/>
<dbReference type="Pfam" id="PF01794">
    <property type="entry name" value="Ferric_reduct"/>
    <property type="match status" value="1"/>
</dbReference>
<comment type="cofactor">
    <cofactor evidence="7">
        <name>FMN</name>
        <dbReference type="ChEBI" id="CHEBI:58210"/>
    </cofactor>
    <text evidence="7">Binds 1 FMN per subunit.</text>
</comment>
<dbReference type="PANTHER" id="PTHR36964">
    <property type="entry name" value="PROTEIN-METHIONINE-SULFOXIDE REDUCTASE HEME-BINDING SUBUNIT MSRQ"/>
    <property type="match status" value="1"/>
</dbReference>